<feature type="region of interest" description="Disordered" evidence="9">
    <location>
        <begin position="195"/>
        <end position="237"/>
    </location>
</feature>
<protein>
    <recommendedName>
        <fullName evidence="14">Translocon-associated protein subunit alpha</fullName>
    </recommendedName>
</protein>
<evidence type="ECO:0008006" key="14">
    <source>
        <dbReference type="Google" id="ProtNLM"/>
    </source>
</evidence>
<evidence type="ECO:0000313" key="13">
    <source>
        <dbReference type="Proteomes" id="UP001213623"/>
    </source>
</evidence>
<evidence type="ECO:0000256" key="11">
    <source>
        <dbReference type="SAM" id="SignalP"/>
    </source>
</evidence>
<keyword evidence="4" id="KW-0256">Endoplasmic reticulum</keyword>
<dbReference type="Proteomes" id="UP001213623">
    <property type="component" value="Chromosome 1"/>
</dbReference>
<evidence type="ECO:0000256" key="5">
    <source>
        <dbReference type="ARBA" id="ARBA00022989"/>
    </source>
</evidence>
<proteinExistence type="inferred from homology"/>
<comment type="subcellular location">
    <subcellularLocation>
        <location evidence="1">Endoplasmic reticulum membrane</location>
        <topology evidence="1">Single-pass type I membrane protein</topology>
    </subcellularLocation>
</comment>
<evidence type="ECO:0000256" key="2">
    <source>
        <dbReference type="ARBA" id="ARBA00022692"/>
    </source>
</evidence>
<keyword evidence="5 10" id="KW-1133">Transmembrane helix</keyword>
<feature type="compositionally biased region" description="Basic residues" evidence="9">
    <location>
        <begin position="226"/>
        <end position="237"/>
    </location>
</feature>
<dbReference type="InterPro" id="IPR005595">
    <property type="entry name" value="TRAP_alpha"/>
</dbReference>
<dbReference type="PANTHER" id="PTHR12924:SF0">
    <property type="entry name" value="TRANSLOCON-ASSOCIATED PROTEIN SUBUNIT ALPHA"/>
    <property type="match status" value="1"/>
</dbReference>
<dbReference type="GO" id="GO:0005789">
    <property type="term" value="C:endoplasmic reticulum membrane"/>
    <property type="evidence" value="ECO:0007669"/>
    <property type="project" value="UniProtKB-SubCell"/>
</dbReference>
<organism evidence="12 13">
    <name type="scientific">Malassezia nana</name>
    <dbReference type="NCBI Taxonomy" id="180528"/>
    <lineage>
        <taxon>Eukaryota</taxon>
        <taxon>Fungi</taxon>
        <taxon>Dikarya</taxon>
        <taxon>Basidiomycota</taxon>
        <taxon>Ustilaginomycotina</taxon>
        <taxon>Malasseziomycetes</taxon>
        <taxon>Malasseziales</taxon>
        <taxon>Malasseziaceae</taxon>
        <taxon>Malassezia</taxon>
    </lineage>
</organism>
<evidence type="ECO:0000256" key="8">
    <source>
        <dbReference type="ARBA" id="ARBA00038311"/>
    </source>
</evidence>
<accession>A0AAF0EI95</accession>
<reference evidence="12" key="1">
    <citation type="submission" date="2023-03" db="EMBL/GenBank/DDBJ databases">
        <title>Mating type loci evolution in Malassezia.</title>
        <authorList>
            <person name="Coelho M.A."/>
        </authorList>
    </citation>
    <scope>NUCLEOTIDE SEQUENCE</scope>
    <source>
        <strain evidence="12">CBS 9557</strain>
    </source>
</reference>
<evidence type="ECO:0000256" key="1">
    <source>
        <dbReference type="ARBA" id="ARBA00004115"/>
    </source>
</evidence>
<keyword evidence="3 11" id="KW-0732">Signal</keyword>
<gene>
    <name evidence="12" type="ORF">MNAN1_000054</name>
</gene>
<dbReference type="PANTHER" id="PTHR12924">
    <property type="entry name" value="TRANSLOCON-ASSOCIATED PROTEIN, ALPHA SUBUNIT"/>
    <property type="match status" value="1"/>
</dbReference>
<evidence type="ECO:0000256" key="3">
    <source>
        <dbReference type="ARBA" id="ARBA00022729"/>
    </source>
</evidence>
<name>A0AAF0EI95_9BASI</name>
<evidence type="ECO:0000256" key="4">
    <source>
        <dbReference type="ARBA" id="ARBA00022824"/>
    </source>
</evidence>
<dbReference type="AlphaFoldDB" id="A0AAF0EI95"/>
<evidence type="ECO:0000256" key="9">
    <source>
        <dbReference type="SAM" id="MobiDB-lite"/>
    </source>
</evidence>
<feature type="signal peptide" evidence="11">
    <location>
        <begin position="1"/>
        <end position="20"/>
    </location>
</feature>
<comment type="function">
    <text evidence="7">Is probably involved in a pathway contributing to genomic integrity.</text>
</comment>
<evidence type="ECO:0000256" key="10">
    <source>
        <dbReference type="SAM" id="Phobius"/>
    </source>
</evidence>
<comment type="similarity">
    <text evidence="8">Belongs to the IRC22 family.</text>
</comment>
<keyword evidence="2 10" id="KW-0812">Transmembrane</keyword>
<keyword evidence="13" id="KW-1185">Reference proteome</keyword>
<dbReference type="Pfam" id="PF03896">
    <property type="entry name" value="TRAP_alpha"/>
    <property type="match status" value="1"/>
</dbReference>
<evidence type="ECO:0000256" key="6">
    <source>
        <dbReference type="ARBA" id="ARBA00023136"/>
    </source>
</evidence>
<dbReference type="EMBL" id="CP119892">
    <property type="protein sequence ID" value="WFD25091.1"/>
    <property type="molecule type" value="Genomic_DNA"/>
</dbReference>
<keyword evidence="6 10" id="KW-0472">Membrane</keyword>
<sequence length="237" mass="26672">MRVALAVLSCIALLAAFVSAEAHEEAPELQVLTTFPDNPFNIVKNGQANRVVFSIKTPPSTDRALVIESLTGAFLDPAREDGHKKRVLRNMTTARFKETALLQQGQQRQVPYDFFSEFKPQKLDVEFRAVVVDQSSSNKYNVPLYRGSVVVEEPTQSFFDPQLLSIYAMGLALLALVGYFVYEKYGASKLRSWRAAAPKRKDGVKSASQPVGQDKGYDEEWIPKQHQLRPRKPRGRK</sequence>
<feature type="transmembrane region" description="Helical" evidence="10">
    <location>
        <begin position="164"/>
        <end position="182"/>
    </location>
</feature>
<feature type="chain" id="PRO_5042097059" description="Translocon-associated protein subunit alpha" evidence="11">
    <location>
        <begin position="21"/>
        <end position="237"/>
    </location>
</feature>
<evidence type="ECO:0000256" key="7">
    <source>
        <dbReference type="ARBA" id="ARBA00037565"/>
    </source>
</evidence>
<evidence type="ECO:0000313" key="12">
    <source>
        <dbReference type="EMBL" id="WFD25091.1"/>
    </source>
</evidence>